<protein>
    <submittedName>
        <fullName evidence="3">Uncharacterized protein</fullName>
    </submittedName>
</protein>
<gene>
    <name evidence="3" type="ORF">AAF712_003348</name>
</gene>
<evidence type="ECO:0000256" key="2">
    <source>
        <dbReference type="SAM" id="Phobius"/>
    </source>
</evidence>
<name>A0ABR3A6U1_9AGAR</name>
<dbReference type="EMBL" id="JBBXMP010000011">
    <property type="protein sequence ID" value="KAL0069690.1"/>
    <property type="molecule type" value="Genomic_DNA"/>
</dbReference>
<feature type="compositionally biased region" description="Basic and acidic residues" evidence="1">
    <location>
        <begin position="39"/>
        <end position="53"/>
    </location>
</feature>
<keyword evidence="4" id="KW-1185">Reference proteome</keyword>
<organism evidence="3 4">
    <name type="scientific">Marasmius tenuissimus</name>
    <dbReference type="NCBI Taxonomy" id="585030"/>
    <lineage>
        <taxon>Eukaryota</taxon>
        <taxon>Fungi</taxon>
        <taxon>Dikarya</taxon>
        <taxon>Basidiomycota</taxon>
        <taxon>Agaricomycotina</taxon>
        <taxon>Agaricomycetes</taxon>
        <taxon>Agaricomycetidae</taxon>
        <taxon>Agaricales</taxon>
        <taxon>Marasmiineae</taxon>
        <taxon>Marasmiaceae</taxon>
        <taxon>Marasmius</taxon>
    </lineage>
</organism>
<evidence type="ECO:0000313" key="4">
    <source>
        <dbReference type="Proteomes" id="UP001437256"/>
    </source>
</evidence>
<keyword evidence="2" id="KW-0472">Membrane</keyword>
<evidence type="ECO:0000256" key="1">
    <source>
        <dbReference type="SAM" id="MobiDB-lite"/>
    </source>
</evidence>
<reference evidence="3 4" key="1">
    <citation type="submission" date="2024-05" db="EMBL/GenBank/DDBJ databases">
        <title>A draft genome resource for the thread blight pathogen Marasmius tenuissimus strain MS-2.</title>
        <authorList>
            <person name="Yulfo-Soto G.E."/>
            <person name="Baruah I.K."/>
            <person name="Amoako-Attah I."/>
            <person name="Bukari Y."/>
            <person name="Meinhardt L.W."/>
            <person name="Bailey B.A."/>
            <person name="Cohen S.P."/>
        </authorList>
    </citation>
    <scope>NUCLEOTIDE SEQUENCE [LARGE SCALE GENOMIC DNA]</scope>
    <source>
        <strain evidence="3 4">MS-2</strain>
    </source>
</reference>
<feature type="compositionally biased region" description="Pro residues" evidence="1">
    <location>
        <begin position="85"/>
        <end position="99"/>
    </location>
</feature>
<proteinExistence type="predicted"/>
<evidence type="ECO:0000313" key="3">
    <source>
        <dbReference type="EMBL" id="KAL0069690.1"/>
    </source>
</evidence>
<dbReference type="Proteomes" id="UP001437256">
    <property type="component" value="Unassembled WGS sequence"/>
</dbReference>
<feature type="transmembrane region" description="Helical" evidence="2">
    <location>
        <begin position="154"/>
        <end position="174"/>
    </location>
</feature>
<comment type="caution">
    <text evidence="3">The sequence shown here is derived from an EMBL/GenBank/DDBJ whole genome shotgun (WGS) entry which is preliminary data.</text>
</comment>
<feature type="compositionally biased region" description="Polar residues" evidence="1">
    <location>
        <begin position="67"/>
        <end position="84"/>
    </location>
</feature>
<keyword evidence="2" id="KW-0812">Transmembrane</keyword>
<accession>A0ABR3A6U1</accession>
<sequence>MVLLRIAHTPISTNRDVLNAVIQVGQLPRTQSDSLQRPRRPDRDDRYATRFDLETFDPQTLPEDPRSSYTGNYSHESMWNNPLNQPGPLPFQSSVPPPSSTSYQASVLASMGAPGLDLSGSPPGNLAAANDYMLHRPDPTWYPPASSSLGNVDITYVSLYIVGGYVLTSMPLLVKKTGIRLCLM</sequence>
<feature type="region of interest" description="Disordered" evidence="1">
    <location>
        <begin position="29"/>
        <end position="102"/>
    </location>
</feature>
<keyword evidence="2" id="KW-1133">Transmembrane helix</keyword>